<dbReference type="EMBL" id="CP037920">
    <property type="protein sequence ID" value="QDT95420.1"/>
    <property type="molecule type" value="Genomic_DNA"/>
</dbReference>
<protein>
    <submittedName>
        <fullName evidence="1">Uncharacterized protein</fullName>
    </submittedName>
</protein>
<name>A0A517VR51_9PLAN</name>
<proteinExistence type="predicted"/>
<evidence type="ECO:0000313" key="2">
    <source>
        <dbReference type="Proteomes" id="UP000318704"/>
    </source>
</evidence>
<dbReference type="KEGG" id="gaw:V144x_08630"/>
<dbReference type="AlphaFoldDB" id="A0A517VR51"/>
<evidence type="ECO:0000313" key="1">
    <source>
        <dbReference type="EMBL" id="QDT95420.1"/>
    </source>
</evidence>
<accession>A0A517VR51</accession>
<dbReference type="Proteomes" id="UP000318704">
    <property type="component" value="Chromosome"/>
</dbReference>
<sequence>MTLFYYVFRLGQKKDNPRDEMRKFTFSYEILVELIAFRLHNTDWLIN</sequence>
<reference evidence="1 2" key="1">
    <citation type="submission" date="2019-03" db="EMBL/GenBank/DDBJ databases">
        <title>Deep-cultivation of Planctomycetes and their phenomic and genomic characterization uncovers novel biology.</title>
        <authorList>
            <person name="Wiegand S."/>
            <person name="Jogler M."/>
            <person name="Boedeker C."/>
            <person name="Pinto D."/>
            <person name="Vollmers J."/>
            <person name="Rivas-Marin E."/>
            <person name="Kohn T."/>
            <person name="Peeters S.H."/>
            <person name="Heuer A."/>
            <person name="Rast P."/>
            <person name="Oberbeckmann S."/>
            <person name="Bunk B."/>
            <person name="Jeske O."/>
            <person name="Meyerdierks A."/>
            <person name="Storesund J.E."/>
            <person name="Kallscheuer N."/>
            <person name="Luecker S."/>
            <person name="Lage O.M."/>
            <person name="Pohl T."/>
            <person name="Merkel B.J."/>
            <person name="Hornburger P."/>
            <person name="Mueller R.-W."/>
            <person name="Bruemmer F."/>
            <person name="Labrenz M."/>
            <person name="Spormann A.M."/>
            <person name="Op den Camp H."/>
            <person name="Overmann J."/>
            <person name="Amann R."/>
            <person name="Jetten M.S.M."/>
            <person name="Mascher T."/>
            <person name="Medema M.H."/>
            <person name="Devos D.P."/>
            <person name="Kaster A.-K."/>
            <person name="Ovreas L."/>
            <person name="Rohde M."/>
            <person name="Galperin M.Y."/>
            <person name="Jogler C."/>
        </authorList>
    </citation>
    <scope>NUCLEOTIDE SEQUENCE [LARGE SCALE GENOMIC DNA]</scope>
    <source>
        <strain evidence="1 2">V144</strain>
    </source>
</reference>
<organism evidence="1 2">
    <name type="scientific">Gimesia aquarii</name>
    <dbReference type="NCBI Taxonomy" id="2527964"/>
    <lineage>
        <taxon>Bacteria</taxon>
        <taxon>Pseudomonadati</taxon>
        <taxon>Planctomycetota</taxon>
        <taxon>Planctomycetia</taxon>
        <taxon>Planctomycetales</taxon>
        <taxon>Planctomycetaceae</taxon>
        <taxon>Gimesia</taxon>
    </lineage>
</organism>
<gene>
    <name evidence="1" type="ORF">V144x_08630</name>
</gene>